<dbReference type="Pfam" id="PF00766">
    <property type="entry name" value="ETF_alpha"/>
    <property type="match status" value="1"/>
</dbReference>
<dbReference type="GO" id="GO:0033539">
    <property type="term" value="P:fatty acid beta-oxidation using acyl-CoA dehydrogenase"/>
    <property type="evidence" value="ECO:0007669"/>
    <property type="project" value="TreeGrafter"/>
</dbReference>
<organism evidence="3 4">
    <name type="scientific">Clostridium thailandense</name>
    <dbReference type="NCBI Taxonomy" id="2794346"/>
    <lineage>
        <taxon>Bacteria</taxon>
        <taxon>Bacillati</taxon>
        <taxon>Bacillota</taxon>
        <taxon>Clostridia</taxon>
        <taxon>Eubacteriales</taxon>
        <taxon>Clostridiaceae</taxon>
        <taxon>Clostridium</taxon>
    </lineage>
</organism>
<dbReference type="PANTHER" id="PTHR43153">
    <property type="entry name" value="ELECTRON TRANSFER FLAVOPROTEIN ALPHA"/>
    <property type="match status" value="1"/>
</dbReference>
<feature type="domain" description="Electron transfer flavoprotein alpha/beta-subunit N-terminal" evidence="2">
    <location>
        <begin position="9"/>
        <end position="194"/>
    </location>
</feature>
<dbReference type="InterPro" id="IPR001308">
    <property type="entry name" value="ETF_a/FixB"/>
</dbReference>
<dbReference type="RefSeq" id="WP_218319611.1">
    <property type="nucleotide sequence ID" value="NZ_JAEEGC010000026.1"/>
</dbReference>
<proteinExistence type="predicted"/>
<evidence type="ECO:0000259" key="2">
    <source>
        <dbReference type="SMART" id="SM00893"/>
    </source>
</evidence>
<evidence type="ECO:0000313" key="3">
    <source>
        <dbReference type="EMBL" id="MBV7272577.1"/>
    </source>
</evidence>
<dbReference type="PANTHER" id="PTHR43153:SF1">
    <property type="entry name" value="ELECTRON TRANSFER FLAVOPROTEIN SUBUNIT ALPHA, MITOCHONDRIAL"/>
    <property type="match status" value="1"/>
</dbReference>
<dbReference type="EMBL" id="JAEEGC010000026">
    <property type="protein sequence ID" value="MBV7272577.1"/>
    <property type="molecule type" value="Genomic_DNA"/>
</dbReference>
<evidence type="ECO:0000256" key="1">
    <source>
        <dbReference type="ARBA" id="ARBA00022630"/>
    </source>
</evidence>
<dbReference type="CDD" id="cd01715">
    <property type="entry name" value="ETF_alpha"/>
    <property type="match status" value="1"/>
</dbReference>
<dbReference type="GO" id="GO:0009055">
    <property type="term" value="F:electron transfer activity"/>
    <property type="evidence" value="ECO:0007669"/>
    <property type="project" value="InterPro"/>
</dbReference>
<keyword evidence="4" id="KW-1185">Reference proteome</keyword>
<dbReference type="GO" id="GO:0050660">
    <property type="term" value="F:flavin adenine dinucleotide binding"/>
    <property type="evidence" value="ECO:0007669"/>
    <property type="project" value="InterPro"/>
</dbReference>
<keyword evidence="1" id="KW-0285">Flavoprotein</keyword>
<dbReference type="SMART" id="SM00893">
    <property type="entry name" value="ETF"/>
    <property type="match status" value="1"/>
</dbReference>
<gene>
    <name evidence="3" type="ORF">I6U48_06550</name>
</gene>
<accession>A0A949TNL7</accession>
<sequence length="329" mass="35670">MSEKEFNGVLVFAEQKNGEIHKVSYELLAKGKELASKIQVPVFAALLGPAGMKTEELIYRGADKVFYIEGNEFNEPEELIYIDNLLSLIKEVKPEICLIGATTMGRSIAPRLAAALETGLTADCTGLVIDEDSKLVQIRPAFSENILAHIKTDTYPQMATVRYKEFSEAKRDTALTGEVVNVKPLSTGDRLVQVLEELNSEEFDISECDIVVAGGKGVRCAEDFKMLEELAGLLGGVVGGTRPVVDEGYLSKDRQVGYSGNRVKAKLYIACGISGAAQHVAGMKESDVIIAINSDPSSPIFNTANYGIVGDLYEVVPQFINKIKSLQGV</sequence>
<protein>
    <submittedName>
        <fullName evidence="3">Electron transfer flavoprotein subunit alpha/FixB family protein</fullName>
    </submittedName>
</protein>
<dbReference type="InterPro" id="IPR014730">
    <property type="entry name" value="ETF_a/b_N"/>
</dbReference>
<dbReference type="PIRSF" id="PIRSF000089">
    <property type="entry name" value="Electra_flavoP_a"/>
    <property type="match status" value="1"/>
</dbReference>
<comment type="caution">
    <text evidence="3">The sequence shown here is derived from an EMBL/GenBank/DDBJ whole genome shotgun (WGS) entry which is preliminary data.</text>
</comment>
<evidence type="ECO:0000313" key="4">
    <source>
        <dbReference type="Proteomes" id="UP000694308"/>
    </source>
</evidence>
<dbReference type="Proteomes" id="UP000694308">
    <property type="component" value="Unassembled WGS sequence"/>
</dbReference>
<name>A0A949TNL7_9CLOT</name>
<reference evidence="3" key="1">
    <citation type="submission" date="2020-12" db="EMBL/GenBank/DDBJ databases">
        <title>Clostridium thailandense sp. nov., a novel acetogenic bacterium isolated from peat land soil in Thailand.</title>
        <authorList>
            <person name="Chaikitkaew S."/>
            <person name="Birkeland N.K."/>
        </authorList>
    </citation>
    <scope>NUCLEOTIDE SEQUENCE</scope>
    <source>
        <strain evidence="3">PL3</strain>
    </source>
</reference>
<dbReference type="InterPro" id="IPR033947">
    <property type="entry name" value="ETF_alpha_N"/>
</dbReference>
<dbReference type="AlphaFoldDB" id="A0A949TNL7"/>
<dbReference type="Pfam" id="PF01012">
    <property type="entry name" value="ETF"/>
    <property type="match status" value="1"/>
</dbReference>
<dbReference type="InterPro" id="IPR014731">
    <property type="entry name" value="ETF_asu_C"/>
</dbReference>